<dbReference type="InterPro" id="IPR039123">
    <property type="entry name" value="PPTC7"/>
</dbReference>
<name>A0A267H074_9PLAT</name>
<comment type="catalytic activity">
    <reaction evidence="2">
        <text>O-phospho-L-seryl-[protein] + H2O = L-seryl-[protein] + phosphate</text>
        <dbReference type="Rhea" id="RHEA:20629"/>
        <dbReference type="Rhea" id="RHEA-COMP:9863"/>
        <dbReference type="Rhea" id="RHEA-COMP:11604"/>
        <dbReference type="ChEBI" id="CHEBI:15377"/>
        <dbReference type="ChEBI" id="CHEBI:29999"/>
        <dbReference type="ChEBI" id="CHEBI:43474"/>
        <dbReference type="ChEBI" id="CHEBI:83421"/>
        <dbReference type="EC" id="3.1.3.16"/>
    </reaction>
</comment>
<dbReference type="PANTHER" id="PTHR12320">
    <property type="entry name" value="PROTEIN PHOSPHATASE 2C"/>
    <property type="match status" value="1"/>
</dbReference>
<dbReference type="OrthoDB" id="60843at2759"/>
<keyword evidence="2" id="KW-0460">Magnesium</keyword>
<dbReference type="SMART" id="SM00331">
    <property type="entry name" value="PP2C_SIG"/>
    <property type="match status" value="1"/>
</dbReference>
<gene>
    <name evidence="5" type="ORF">BOX15_Mlig007928g1</name>
</gene>
<dbReference type="SUPFAM" id="SSF81606">
    <property type="entry name" value="PP2C-like"/>
    <property type="match status" value="1"/>
</dbReference>
<dbReference type="AlphaFoldDB" id="A0A267H074"/>
<dbReference type="EC" id="3.1.3.16" evidence="2"/>
<comment type="catalytic activity">
    <reaction evidence="2">
        <text>O-phospho-L-threonyl-[protein] + H2O = L-threonyl-[protein] + phosphate</text>
        <dbReference type="Rhea" id="RHEA:47004"/>
        <dbReference type="Rhea" id="RHEA-COMP:11060"/>
        <dbReference type="Rhea" id="RHEA-COMP:11605"/>
        <dbReference type="ChEBI" id="CHEBI:15377"/>
        <dbReference type="ChEBI" id="CHEBI:30013"/>
        <dbReference type="ChEBI" id="CHEBI:43474"/>
        <dbReference type="ChEBI" id="CHEBI:61977"/>
        <dbReference type="EC" id="3.1.3.16"/>
    </reaction>
</comment>
<comment type="similarity">
    <text evidence="1 2">Belongs to the PP2C family.</text>
</comment>
<keyword evidence="2" id="KW-0479">Metal-binding</keyword>
<dbReference type="PROSITE" id="PS51746">
    <property type="entry name" value="PPM_2"/>
    <property type="match status" value="1"/>
</dbReference>
<feature type="region of interest" description="Disordered" evidence="3">
    <location>
        <begin position="258"/>
        <end position="282"/>
    </location>
</feature>
<keyword evidence="2" id="KW-0904">Protein phosphatase</keyword>
<dbReference type="PANTHER" id="PTHR12320:SF1">
    <property type="entry name" value="PROTEIN PHOSPHATASE PTC7 HOMOLOG"/>
    <property type="match status" value="1"/>
</dbReference>
<dbReference type="InterPro" id="IPR001932">
    <property type="entry name" value="PPM-type_phosphatase-like_dom"/>
</dbReference>
<dbReference type="EMBL" id="NIVC01000082">
    <property type="protein sequence ID" value="PAA91665.1"/>
    <property type="molecule type" value="Genomic_DNA"/>
</dbReference>
<comment type="cofactor">
    <cofactor evidence="2">
        <name>Mg(2+)</name>
        <dbReference type="ChEBI" id="CHEBI:18420"/>
    </cofactor>
</comment>
<dbReference type="InterPro" id="IPR036457">
    <property type="entry name" value="PPM-type-like_dom_sf"/>
</dbReference>
<dbReference type="GO" id="GO:0004722">
    <property type="term" value="F:protein serine/threonine phosphatase activity"/>
    <property type="evidence" value="ECO:0007669"/>
    <property type="project" value="UniProtKB-EC"/>
</dbReference>
<keyword evidence="6" id="KW-1185">Reference proteome</keyword>
<evidence type="ECO:0000256" key="3">
    <source>
        <dbReference type="SAM" id="MobiDB-lite"/>
    </source>
</evidence>
<sequence>MTQQLTGSIRKFASSALQLCASGRPALYKLQQQQQQKRGEGNEAELSMVKLGLGQSGVRQIGEDAILIGQTGGDCDAEFSYFGVADGVGGWRDQGIDPGEASLALLDGCRSVFDASTSLKELLTRAHGDLLNSRRDLIGSTTVCLARYSTETRRLDVANLGDSGLCVMDAEFQLRMRTQFQSNMGGVFNCPMQLAFPKALSGQYPKPGECELYSIVLEPGDVVLMATDGLWDNLYQKTIEEIFRHAFQASRIKVSEPKTAAAAQPTKSTVDESAEVETEASPPLEAASRILVDAATYLSAEQSYFSPFCQSAKDAGLKYVGGKEDDISVVLARLCPSQADVSTPKAKL</sequence>
<evidence type="ECO:0000313" key="6">
    <source>
        <dbReference type="Proteomes" id="UP000215902"/>
    </source>
</evidence>
<dbReference type="Pfam" id="PF07228">
    <property type="entry name" value="SpoIIE"/>
    <property type="match status" value="1"/>
</dbReference>
<keyword evidence="2" id="KW-0464">Manganese</keyword>
<dbReference type="STRING" id="282301.A0A267H074"/>
<dbReference type="SMART" id="SM00332">
    <property type="entry name" value="PP2Cc"/>
    <property type="match status" value="1"/>
</dbReference>
<dbReference type="GO" id="GO:0046872">
    <property type="term" value="F:metal ion binding"/>
    <property type="evidence" value="ECO:0007669"/>
    <property type="project" value="UniProtKB-UniRule"/>
</dbReference>
<reference evidence="5 6" key="1">
    <citation type="submission" date="2017-06" db="EMBL/GenBank/DDBJ databases">
        <title>A platform for efficient transgenesis in Macrostomum lignano, a flatworm model organism for stem cell research.</title>
        <authorList>
            <person name="Berezikov E."/>
        </authorList>
    </citation>
    <scope>NUCLEOTIDE SEQUENCE [LARGE SCALE GENOMIC DNA]</scope>
    <source>
        <strain evidence="5">DV1</strain>
        <tissue evidence="5">Whole organism</tissue>
    </source>
</reference>
<organism evidence="5 6">
    <name type="scientific">Macrostomum lignano</name>
    <dbReference type="NCBI Taxonomy" id="282301"/>
    <lineage>
        <taxon>Eukaryota</taxon>
        <taxon>Metazoa</taxon>
        <taxon>Spiralia</taxon>
        <taxon>Lophotrochozoa</taxon>
        <taxon>Platyhelminthes</taxon>
        <taxon>Rhabditophora</taxon>
        <taxon>Macrostomorpha</taxon>
        <taxon>Macrostomida</taxon>
        <taxon>Macrostomidae</taxon>
        <taxon>Macrostomum</taxon>
    </lineage>
</organism>
<dbReference type="Gene3D" id="3.60.40.10">
    <property type="entry name" value="PPM-type phosphatase domain"/>
    <property type="match status" value="1"/>
</dbReference>
<accession>A0A267H074</accession>
<comment type="cofactor">
    <cofactor evidence="2">
        <name>Mn(2+)</name>
        <dbReference type="ChEBI" id="CHEBI:29035"/>
    </cofactor>
</comment>
<evidence type="ECO:0000256" key="1">
    <source>
        <dbReference type="ARBA" id="ARBA00006702"/>
    </source>
</evidence>
<comment type="caution">
    <text evidence="5">The sequence shown here is derived from an EMBL/GenBank/DDBJ whole genome shotgun (WGS) entry which is preliminary data.</text>
</comment>
<protein>
    <recommendedName>
        <fullName evidence="2">Protein phosphatase</fullName>
        <ecNumber evidence="2">3.1.3.16</ecNumber>
    </recommendedName>
</protein>
<keyword evidence="2" id="KW-0378">Hydrolase</keyword>
<feature type="domain" description="PPM-type phosphatase" evidence="4">
    <location>
        <begin position="45"/>
        <end position="334"/>
    </location>
</feature>
<proteinExistence type="inferred from homology"/>
<dbReference type="Proteomes" id="UP000215902">
    <property type="component" value="Unassembled WGS sequence"/>
</dbReference>
<evidence type="ECO:0000259" key="4">
    <source>
        <dbReference type="PROSITE" id="PS51746"/>
    </source>
</evidence>
<evidence type="ECO:0000256" key="2">
    <source>
        <dbReference type="RuleBase" id="RU366020"/>
    </source>
</evidence>
<evidence type="ECO:0000313" key="5">
    <source>
        <dbReference type="EMBL" id="PAA91665.1"/>
    </source>
</evidence>